<dbReference type="Pfam" id="PF02129">
    <property type="entry name" value="Peptidase_S15"/>
    <property type="match status" value="1"/>
</dbReference>
<dbReference type="InterPro" id="IPR050585">
    <property type="entry name" value="Xaa-Pro_dipeptidyl-ppase/CocE"/>
</dbReference>
<organism evidence="3 4">
    <name type="scientific">Pseudonocardia benzenivorans</name>
    <dbReference type="NCBI Taxonomy" id="228005"/>
    <lineage>
        <taxon>Bacteria</taxon>
        <taxon>Bacillati</taxon>
        <taxon>Actinomycetota</taxon>
        <taxon>Actinomycetes</taxon>
        <taxon>Pseudonocardiales</taxon>
        <taxon>Pseudonocardiaceae</taxon>
        <taxon>Pseudonocardia</taxon>
    </lineage>
</organism>
<dbReference type="PANTHER" id="PTHR43056:SF10">
    <property type="entry name" value="COCE_NOND FAMILY, PUTATIVE (AFU_ORTHOLOGUE AFUA_7G00600)-RELATED"/>
    <property type="match status" value="1"/>
</dbReference>
<sequence length="556" mass="59951">MTTTVATEPVAERPGRGMQLADRVLDRVWRLPSGGRYTVTRGLRAPMRDGVELIGDLYTPADVEPLGTILVRGPYGRTTLNSLAFARVYAARGWQVLLQSVRGTFGSGGAFDPMRREIEDGQDTVAWMRGQPWFDGTFATLGLSYLGFTQWALLMDPPPELAASVVVVGPHDFNLSAHGIGSFSLADFLGWSDMVAHQEEGTLLRRLVRERSAARRQQSAMDGIPLVASGEALLAGKAPWYRDWASRPEPSDPFWRPMQLSAALDRVRTPVLLVGGWQDLFIRQTLQQWTHLHGRGLDVALTVGPWTHADAAARGGGRVVKEALDFLGSRVAGRPATRPTPVRVYVTGADPGWRGSTDWPPPTTPRSLYVEPGRGLAAAASGRPAAPVTFTYDPADPTPALGGPLLDPKASGVVDNGPREARADVVTFTGEALTETVEVAGTIVVELAHRSDNPHADLFVRICDVDERGRSFNVTDGFARLTDADREQVVRVELAGTAHRFGPGHRIRLQVSGGAHPRLARNLGSGEPAATGSTLRPSARTLPVDGRSRVLLPVVG</sequence>
<proteinExistence type="predicted"/>
<evidence type="ECO:0000256" key="1">
    <source>
        <dbReference type="ARBA" id="ARBA00022801"/>
    </source>
</evidence>
<name>A0ABW3VJX4_9PSEU</name>
<dbReference type="Gene3D" id="2.60.120.260">
    <property type="entry name" value="Galactose-binding domain-like"/>
    <property type="match status" value="1"/>
</dbReference>
<dbReference type="NCBIfam" id="TIGR00976">
    <property type="entry name" value="CocE_NonD"/>
    <property type="match status" value="1"/>
</dbReference>
<keyword evidence="1 3" id="KW-0378">Hydrolase</keyword>
<dbReference type="EMBL" id="JBHTMB010000152">
    <property type="protein sequence ID" value="MFD1235233.1"/>
    <property type="molecule type" value="Genomic_DNA"/>
</dbReference>
<reference evidence="4" key="1">
    <citation type="journal article" date="2019" name="Int. J. Syst. Evol. Microbiol.">
        <title>The Global Catalogue of Microorganisms (GCM) 10K type strain sequencing project: providing services to taxonomists for standard genome sequencing and annotation.</title>
        <authorList>
            <consortium name="The Broad Institute Genomics Platform"/>
            <consortium name="The Broad Institute Genome Sequencing Center for Infectious Disease"/>
            <person name="Wu L."/>
            <person name="Ma J."/>
        </authorList>
    </citation>
    <scope>NUCLEOTIDE SEQUENCE [LARGE SCALE GENOMIC DNA]</scope>
    <source>
        <strain evidence="4">CCUG 49018</strain>
    </source>
</reference>
<keyword evidence="4" id="KW-1185">Reference proteome</keyword>
<feature type="domain" description="Xaa-Pro dipeptidyl-peptidase C-terminal" evidence="2">
    <location>
        <begin position="324"/>
        <end position="551"/>
    </location>
</feature>
<dbReference type="GO" id="GO:0016787">
    <property type="term" value="F:hydrolase activity"/>
    <property type="evidence" value="ECO:0007669"/>
    <property type="project" value="UniProtKB-KW"/>
</dbReference>
<dbReference type="SUPFAM" id="SSF49785">
    <property type="entry name" value="Galactose-binding domain-like"/>
    <property type="match status" value="1"/>
</dbReference>
<comment type="caution">
    <text evidence="3">The sequence shown here is derived from an EMBL/GenBank/DDBJ whole genome shotgun (WGS) entry which is preliminary data.</text>
</comment>
<dbReference type="InterPro" id="IPR005674">
    <property type="entry name" value="CocE/Ser_esterase"/>
</dbReference>
<dbReference type="RefSeq" id="WP_346091836.1">
    <property type="nucleotide sequence ID" value="NZ_BAABKS010000042.1"/>
</dbReference>
<dbReference type="InterPro" id="IPR029058">
    <property type="entry name" value="AB_hydrolase_fold"/>
</dbReference>
<evidence type="ECO:0000259" key="2">
    <source>
        <dbReference type="SMART" id="SM00939"/>
    </source>
</evidence>
<protein>
    <submittedName>
        <fullName evidence="3">CocE/NonD family hydrolase</fullName>
    </submittedName>
</protein>
<dbReference type="Gene3D" id="3.40.50.1820">
    <property type="entry name" value="alpha/beta hydrolase"/>
    <property type="match status" value="1"/>
</dbReference>
<evidence type="ECO:0000313" key="4">
    <source>
        <dbReference type="Proteomes" id="UP001597182"/>
    </source>
</evidence>
<dbReference type="Gene3D" id="1.10.3020.10">
    <property type="entry name" value="alpha-amino acid ester hydrolase ( Helical cap domain)"/>
    <property type="match status" value="1"/>
</dbReference>
<dbReference type="SUPFAM" id="SSF53474">
    <property type="entry name" value="alpha/beta-Hydrolases"/>
    <property type="match status" value="1"/>
</dbReference>
<dbReference type="InterPro" id="IPR000383">
    <property type="entry name" value="Xaa-Pro-like_dom"/>
</dbReference>
<dbReference type="PANTHER" id="PTHR43056">
    <property type="entry name" value="PEPTIDASE S9 PROLYL OLIGOPEPTIDASE"/>
    <property type="match status" value="1"/>
</dbReference>
<dbReference type="Pfam" id="PF08530">
    <property type="entry name" value="PepX_C"/>
    <property type="match status" value="1"/>
</dbReference>
<accession>A0ABW3VJX4</accession>
<dbReference type="InterPro" id="IPR013736">
    <property type="entry name" value="Xaa-Pro_dipept_C"/>
</dbReference>
<gene>
    <name evidence="3" type="ORF">ACFQ34_18250</name>
</gene>
<dbReference type="InterPro" id="IPR008979">
    <property type="entry name" value="Galactose-bd-like_sf"/>
</dbReference>
<evidence type="ECO:0000313" key="3">
    <source>
        <dbReference type="EMBL" id="MFD1235233.1"/>
    </source>
</evidence>
<dbReference type="SMART" id="SM00939">
    <property type="entry name" value="PepX_C"/>
    <property type="match status" value="1"/>
</dbReference>
<dbReference type="Proteomes" id="UP001597182">
    <property type="component" value="Unassembled WGS sequence"/>
</dbReference>